<evidence type="ECO:0000313" key="11">
    <source>
        <dbReference type="Proteomes" id="UP000051160"/>
    </source>
</evidence>
<proteinExistence type="inferred from homology"/>
<dbReference type="PANTHER" id="PTHR43553:SF27">
    <property type="entry name" value="ENERGY-COUPLING FACTOR TRANSPORTER ATP-BINDING PROTEIN ECFA2"/>
    <property type="match status" value="1"/>
</dbReference>
<comment type="subcellular location">
    <subcellularLocation>
        <location evidence="1">Cell membrane</location>
        <topology evidence="1">Peripheral membrane protein</topology>
    </subcellularLocation>
</comment>
<sequence length="479" mass="53307">MATISVDHLSFSYPTEDGQTPLILSDISATFASGAFTLLTGPSGSGKSTLMKLISGLYPHFAGKVMAGTITIDQRPVSQIDETKRSQMVAMMFQNPNQQFAMDTVERELIFALENQQLAPADMMPKVDAALTYVGIEALRHRKLNSLSGGEKQKVALAVIIAMDTDIILLDEPFASVDPDARQLLLSKLVQLNQERHKTIIISDHDLEDYAPLIDNLYVLNATGDQLRLLTPEEQSVKLAHFKRSHTHQVALSAPDSSDEASIILHQLKLSAGERTLIDQPDFRFYRHRITLLTGPNGTGKSTLLSALSKLTAYAGSITVNHQEVSQLRSKQLFLQEGLVFQDADQQFLNVTMAEELALSMKNSQKIDYFKPKLDAFLKQLQLDQLQDQVVYSLSGGQKKKLQILEMLIMATPILLFDEPFTGLDFASLQAIMAVMRQVATDCQQTYLIVSHQLFGLESLVDYHVTLDNQHLQYVEELA</sequence>
<dbReference type="InterPro" id="IPR015856">
    <property type="entry name" value="ABC_transpr_CbiO/EcfA_su"/>
</dbReference>
<feature type="domain" description="ABC transporter" evidence="9">
    <location>
        <begin position="263"/>
        <end position="478"/>
    </location>
</feature>
<evidence type="ECO:0000259" key="9">
    <source>
        <dbReference type="PROSITE" id="PS50893"/>
    </source>
</evidence>
<evidence type="ECO:0000256" key="5">
    <source>
        <dbReference type="ARBA" id="ARBA00022741"/>
    </source>
</evidence>
<reference evidence="10 11" key="1">
    <citation type="journal article" date="2015" name="Genome Announc.">
        <title>Expanding the biotechnology potential of lactobacilli through comparative genomics of 213 strains and associated genera.</title>
        <authorList>
            <person name="Sun Z."/>
            <person name="Harris H.M."/>
            <person name="McCann A."/>
            <person name="Guo C."/>
            <person name="Argimon S."/>
            <person name="Zhang W."/>
            <person name="Yang X."/>
            <person name="Jeffery I.B."/>
            <person name="Cooney J.C."/>
            <person name="Kagawa T.F."/>
            <person name="Liu W."/>
            <person name="Song Y."/>
            <person name="Salvetti E."/>
            <person name="Wrobel A."/>
            <person name="Rasinkangas P."/>
            <person name="Parkhill J."/>
            <person name="Rea M.C."/>
            <person name="O'Sullivan O."/>
            <person name="Ritari J."/>
            <person name="Douillard F.P."/>
            <person name="Paul Ross R."/>
            <person name="Yang R."/>
            <person name="Briner A.E."/>
            <person name="Felis G.E."/>
            <person name="de Vos W.M."/>
            <person name="Barrangou R."/>
            <person name="Klaenhammer T.R."/>
            <person name="Caufield P.W."/>
            <person name="Cui Y."/>
            <person name="Zhang H."/>
            <person name="O'Toole P.W."/>
        </authorList>
    </citation>
    <scope>NUCLEOTIDE SEQUENCE [LARGE SCALE GENOMIC DNA]</scope>
    <source>
        <strain evidence="10 11">DSM 19909</strain>
    </source>
</reference>
<dbReference type="Proteomes" id="UP000051160">
    <property type="component" value="Unassembled WGS sequence"/>
</dbReference>
<dbReference type="GO" id="GO:0005524">
    <property type="term" value="F:ATP binding"/>
    <property type="evidence" value="ECO:0007669"/>
    <property type="project" value="UniProtKB-KW"/>
</dbReference>
<dbReference type="InterPro" id="IPR027417">
    <property type="entry name" value="P-loop_NTPase"/>
</dbReference>
<dbReference type="PROSITE" id="PS00211">
    <property type="entry name" value="ABC_TRANSPORTER_1"/>
    <property type="match status" value="2"/>
</dbReference>
<keyword evidence="11" id="KW-1185">Reference proteome</keyword>
<feature type="domain" description="ABC transporter" evidence="9">
    <location>
        <begin position="4"/>
        <end position="247"/>
    </location>
</feature>
<evidence type="ECO:0000256" key="8">
    <source>
        <dbReference type="ARBA" id="ARBA00023136"/>
    </source>
</evidence>
<evidence type="ECO:0000256" key="4">
    <source>
        <dbReference type="ARBA" id="ARBA00022475"/>
    </source>
</evidence>
<dbReference type="OrthoDB" id="501320at2"/>
<name>A0A0R1LUW8_9LACO</name>
<dbReference type="InterPro" id="IPR017871">
    <property type="entry name" value="ABC_transporter-like_CS"/>
</dbReference>
<keyword evidence="8" id="KW-0472">Membrane</keyword>
<dbReference type="GO" id="GO:0043190">
    <property type="term" value="C:ATP-binding cassette (ABC) transporter complex"/>
    <property type="evidence" value="ECO:0007669"/>
    <property type="project" value="TreeGrafter"/>
</dbReference>
<dbReference type="Gene3D" id="3.40.50.300">
    <property type="entry name" value="P-loop containing nucleotide triphosphate hydrolases"/>
    <property type="match status" value="2"/>
</dbReference>
<evidence type="ECO:0000256" key="1">
    <source>
        <dbReference type="ARBA" id="ARBA00004202"/>
    </source>
</evidence>
<keyword evidence="7" id="KW-1278">Translocase</keyword>
<dbReference type="STRING" id="1423776.FD04_GL001836"/>
<keyword evidence="3" id="KW-0813">Transport</keyword>
<dbReference type="AlphaFoldDB" id="A0A0R1LUW8"/>
<dbReference type="InterPro" id="IPR050095">
    <property type="entry name" value="ECF_ABC_transporter_ATP-bd"/>
</dbReference>
<dbReference type="EMBL" id="AZEE01000030">
    <property type="protein sequence ID" value="KRK96980.1"/>
    <property type="molecule type" value="Genomic_DNA"/>
</dbReference>
<gene>
    <name evidence="10" type="ORF">FD04_GL001836</name>
</gene>
<dbReference type="PROSITE" id="PS50893">
    <property type="entry name" value="ABC_TRANSPORTER_2"/>
    <property type="match status" value="2"/>
</dbReference>
<dbReference type="PANTHER" id="PTHR43553">
    <property type="entry name" value="HEAVY METAL TRANSPORTER"/>
    <property type="match status" value="1"/>
</dbReference>
<comment type="similarity">
    <text evidence="2">Belongs to the ABC transporter superfamily.</text>
</comment>
<organism evidence="10 11">
    <name type="scientific">Secundilactobacillus odoratitofui DSM 19909 = JCM 15043</name>
    <dbReference type="NCBI Taxonomy" id="1423776"/>
    <lineage>
        <taxon>Bacteria</taxon>
        <taxon>Bacillati</taxon>
        <taxon>Bacillota</taxon>
        <taxon>Bacilli</taxon>
        <taxon>Lactobacillales</taxon>
        <taxon>Lactobacillaceae</taxon>
        <taxon>Secundilactobacillus</taxon>
    </lineage>
</organism>
<dbReference type="GO" id="GO:0016887">
    <property type="term" value="F:ATP hydrolysis activity"/>
    <property type="evidence" value="ECO:0007669"/>
    <property type="project" value="InterPro"/>
</dbReference>
<dbReference type="InterPro" id="IPR003593">
    <property type="entry name" value="AAA+_ATPase"/>
</dbReference>
<dbReference type="SUPFAM" id="SSF52540">
    <property type="entry name" value="P-loop containing nucleoside triphosphate hydrolases"/>
    <property type="match status" value="2"/>
</dbReference>
<evidence type="ECO:0000313" key="10">
    <source>
        <dbReference type="EMBL" id="KRK96980.1"/>
    </source>
</evidence>
<dbReference type="RefSeq" id="WP_056948778.1">
    <property type="nucleotide sequence ID" value="NZ_AZEE01000030.1"/>
</dbReference>
<dbReference type="GO" id="GO:0042626">
    <property type="term" value="F:ATPase-coupled transmembrane transporter activity"/>
    <property type="evidence" value="ECO:0007669"/>
    <property type="project" value="TreeGrafter"/>
</dbReference>
<keyword evidence="6" id="KW-0067">ATP-binding</keyword>
<dbReference type="InterPro" id="IPR003439">
    <property type="entry name" value="ABC_transporter-like_ATP-bd"/>
</dbReference>
<evidence type="ECO:0000256" key="6">
    <source>
        <dbReference type="ARBA" id="ARBA00022840"/>
    </source>
</evidence>
<protein>
    <submittedName>
        <fullName evidence="10">Polyamine-transporting ATPase</fullName>
    </submittedName>
</protein>
<keyword evidence="4" id="KW-1003">Cell membrane</keyword>
<evidence type="ECO:0000256" key="7">
    <source>
        <dbReference type="ARBA" id="ARBA00022967"/>
    </source>
</evidence>
<dbReference type="CDD" id="cd03225">
    <property type="entry name" value="ABC_cobalt_CbiO_domain1"/>
    <property type="match status" value="2"/>
</dbReference>
<dbReference type="SMART" id="SM00382">
    <property type="entry name" value="AAA"/>
    <property type="match status" value="2"/>
</dbReference>
<evidence type="ECO:0000256" key="2">
    <source>
        <dbReference type="ARBA" id="ARBA00005417"/>
    </source>
</evidence>
<dbReference type="PATRIC" id="fig|1423776.4.peg.1859"/>
<dbReference type="Pfam" id="PF00005">
    <property type="entry name" value="ABC_tran"/>
    <property type="match status" value="2"/>
</dbReference>
<comment type="caution">
    <text evidence="10">The sequence shown here is derived from an EMBL/GenBank/DDBJ whole genome shotgun (WGS) entry which is preliminary data.</text>
</comment>
<evidence type="ECO:0000256" key="3">
    <source>
        <dbReference type="ARBA" id="ARBA00022448"/>
    </source>
</evidence>
<accession>A0A0R1LUW8</accession>
<keyword evidence="5" id="KW-0547">Nucleotide-binding</keyword>